<reference evidence="3 4" key="1">
    <citation type="submission" date="2018-10" db="EMBL/GenBank/DDBJ databases">
        <title>A high-quality apple genome assembly.</title>
        <authorList>
            <person name="Hu J."/>
        </authorList>
    </citation>
    <scope>NUCLEOTIDE SEQUENCE [LARGE SCALE GENOMIC DNA]</scope>
    <source>
        <strain evidence="4">cv. HFTH1</strain>
        <tissue evidence="3">Young leaf</tissue>
    </source>
</reference>
<dbReference type="CDD" id="cd23340">
    <property type="entry name" value="beta-trefoil_FSCN_ACP-like"/>
    <property type="match status" value="1"/>
</dbReference>
<evidence type="ECO:0000313" key="4">
    <source>
        <dbReference type="Proteomes" id="UP000290289"/>
    </source>
</evidence>
<feature type="compositionally biased region" description="Polar residues" evidence="1">
    <location>
        <begin position="246"/>
        <end position="257"/>
    </location>
</feature>
<dbReference type="InterPro" id="IPR008999">
    <property type="entry name" value="Actin-crosslinking"/>
</dbReference>
<evidence type="ECO:0000256" key="1">
    <source>
        <dbReference type="SAM" id="MobiDB-lite"/>
    </source>
</evidence>
<dbReference type="SUPFAM" id="SSF50405">
    <property type="entry name" value="Actin-crosslinking proteins"/>
    <property type="match status" value="1"/>
</dbReference>
<dbReference type="PANTHER" id="PTHR31205">
    <property type="entry name" value="ACTIN CROSS-LINKING PROTEIN (DUF569)"/>
    <property type="match status" value="1"/>
</dbReference>
<keyword evidence="4" id="KW-1185">Reference proteome</keyword>
<name>A0A498J4E4_MALDO</name>
<dbReference type="Gramene" id="mRNA:MD09G0040600">
    <property type="protein sequence ID" value="mRNA:MD09G0040600"/>
    <property type="gene ID" value="MD09G0040600"/>
</dbReference>
<dbReference type="PANTHER" id="PTHR31205:SF77">
    <property type="entry name" value="CROSS-LINKING PROTEIN, PUTATIVE (DUF569)-RELATED"/>
    <property type="match status" value="1"/>
</dbReference>
<sequence length="279" mass="31642">MPLPFSSSSAASNFWPYFASNSFSSYSVLFSDSSIEHRHRRQCVNLQPILFEISACNNCMDFLKKAKVVRFRSHQNKYLLADDDQVSVWQNREGTLQNARWTVELISDNPNALRLKSCFGKYLTALSTPFILGIKCNKVLQTTPKTLDPIVEWEPVRDGFKWKMKTANGQFLRASGCNVPPWKDTITHDNPCRGVMRDWVLWDVEVVEIREQQEQEQRNVDNVNDSASCYSTTATQDPTEPDPPSVSRSESSQTQPDSPAGVDLSSPKDHISDSDKKNT</sequence>
<evidence type="ECO:0000313" key="3">
    <source>
        <dbReference type="EMBL" id="RXH89497.1"/>
    </source>
</evidence>
<dbReference type="Proteomes" id="UP000290289">
    <property type="component" value="Chromosome 9"/>
</dbReference>
<dbReference type="InterPro" id="IPR007679">
    <property type="entry name" value="DUF569"/>
</dbReference>
<gene>
    <name evidence="3" type="ORF">DVH24_031854</name>
</gene>
<feature type="compositionally biased region" description="Polar residues" evidence="1">
    <location>
        <begin position="224"/>
        <end position="238"/>
    </location>
</feature>
<dbReference type="Pfam" id="PF04601">
    <property type="entry name" value="DUF569"/>
    <property type="match status" value="1"/>
</dbReference>
<organism evidence="3 4">
    <name type="scientific">Malus domestica</name>
    <name type="common">Apple</name>
    <name type="synonym">Pyrus malus</name>
    <dbReference type="NCBI Taxonomy" id="3750"/>
    <lineage>
        <taxon>Eukaryota</taxon>
        <taxon>Viridiplantae</taxon>
        <taxon>Streptophyta</taxon>
        <taxon>Embryophyta</taxon>
        <taxon>Tracheophyta</taxon>
        <taxon>Spermatophyta</taxon>
        <taxon>Magnoliopsida</taxon>
        <taxon>eudicotyledons</taxon>
        <taxon>Gunneridae</taxon>
        <taxon>Pentapetalae</taxon>
        <taxon>rosids</taxon>
        <taxon>fabids</taxon>
        <taxon>Rosales</taxon>
        <taxon>Rosaceae</taxon>
        <taxon>Amygdaloideae</taxon>
        <taxon>Maleae</taxon>
        <taxon>Malus</taxon>
    </lineage>
</organism>
<dbReference type="EMBL" id="RDQH01000335">
    <property type="protein sequence ID" value="RXH89497.1"/>
    <property type="molecule type" value="Genomic_DNA"/>
</dbReference>
<evidence type="ECO:0000259" key="2">
    <source>
        <dbReference type="Pfam" id="PF04601"/>
    </source>
</evidence>
<protein>
    <recommendedName>
        <fullName evidence="2">DUF569 domain-containing protein</fullName>
    </recommendedName>
</protein>
<dbReference type="Gene3D" id="2.80.10.50">
    <property type="match status" value="1"/>
</dbReference>
<proteinExistence type="predicted"/>
<feature type="domain" description="DUF569" evidence="2">
    <location>
        <begin position="60"/>
        <end position="202"/>
    </location>
</feature>
<comment type="caution">
    <text evidence="3">The sequence shown here is derived from an EMBL/GenBank/DDBJ whole genome shotgun (WGS) entry which is preliminary data.</text>
</comment>
<dbReference type="AlphaFoldDB" id="A0A498J4E4"/>
<feature type="region of interest" description="Disordered" evidence="1">
    <location>
        <begin position="213"/>
        <end position="279"/>
    </location>
</feature>
<accession>A0A498J4E4</accession>
<feature type="compositionally biased region" description="Basic and acidic residues" evidence="1">
    <location>
        <begin position="266"/>
        <end position="279"/>
    </location>
</feature>